<name>A0A8H6YJG7_9AGAR</name>
<dbReference type="Proteomes" id="UP000620124">
    <property type="component" value="Unassembled WGS sequence"/>
</dbReference>
<feature type="region of interest" description="Disordered" evidence="2">
    <location>
        <begin position="1"/>
        <end position="51"/>
    </location>
</feature>
<dbReference type="Pfam" id="PF07731">
    <property type="entry name" value="Cu-oxidase_2"/>
    <property type="match status" value="1"/>
</dbReference>
<sequence>MQDMQDADTDEQELFITRPDSRLDADSWARGPSRRTSEPIHSDSESTSLSVSPSAAFRLNPSFAVTVGLMMRSRLQMTVRITRLPLIHAGTFAPLRVCIDRHAVTLVEADGARLAHDATAEKAKEEGKEDLEQEEGFWIRHESWRMSLRITTRIYTPKRARSCDTPPRLQPRSTQDEIDAWFALPQFNEWALRPSPSPSPPSSSDTDTKTLVLQIQNPRSQFPKTDIIALPFAFSIQRTHDLTWRSFINGMAWEVPAKGEAALVGHTARLFARMEKGEEGVWVRSEDQLIASLRHGRVVDFVIIDLDDGVTSLNPFLTSRHWSDLLLQLCAMRTDHPFHLHGYSVRAIGSSARGAAVLPTTANLYTSDSLRRNTFTVPARGWVVVRIVAYNAGCWAFHCHIAWHMLGSGLFQIAVPPANGQEVVLPEDIVQQCEIKPRSWSGS</sequence>
<feature type="compositionally biased region" description="Acidic residues" evidence="2">
    <location>
        <begin position="1"/>
        <end position="13"/>
    </location>
</feature>
<keyword evidence="5" id="KW-1185">Reference proteome</keyword>
<dbReference type="EMBL" id="JACAZI010000005">
    <property type="protein sequence ID" value="KAF7359836.1"/>
    <property type="molecule type" value="Genomic_DNA"/>
</dbReference>
<evidence type="ECO:0000256" key="2">
    <source>
        <dbReference type="SAM" id="MobiDB-lite"/>
    </source>
</evidence>
<feature type="compositionally biased region" description="Basic and acidic residues" evidence="2">
    <location>
        <begin position="35"/>
        <end position="44"/>
    </location>
</feature>
<evidence type="ECO:0000256" key="1">
    <source>
        <dbReference type="ARBA" id="ARBA00010609"/>
    </source>
</evidence>
<dbReference type="InterPro" id="IPR008972">
    <property type="entry name" value="Cupredoxin"/>
</dbReference>
<evidence type="ECO:0000313" key="5">
    <source>
        <dbReference type="Proteomes" id="UP000620124"/>
    </source>
</evidence>
<proteinExistence type="inferred from homology"/>
<evidence type="ECO:0000259" key="3">
    <source>
        <dbReference type="Pfam" id="PF07731"/>
    </source>
</evidence>
<dbReference type="OrthoDB" id="2121828at2759"/>
<evidence type="ECO:0000313" key="4">
    <source>
        <dbReference type="EMBL" id="KAF7359836.1"/>
    </source>
</evidence>
<dbReference type="PANTHER" id="PTHR11709:SF511">
    <property type="entry name" value="LACCASE"/>
    <property type="match status" value="1"/>
</dbReference>
<accession>A0A8H6YJG7</accession>
<dbReference type="GO" id="GO:0005507">
    <property type="term" value="F:copper ion binding"/>
    <property type="evidence" value="ECO:0007669"/>
    <property type="project" value="InterPro"/>
</dbReference>
<dbReference type="AlphaFoldDB" id="A0A8H6YJG7"/>
<dbReference type="PANTHER" id="PTHR11709">
    <property type="entry name" value="MULTI-COPPER OXIDASE"/>
    <property type="match status" value="1"/>
</dbReference>
<comment type="similarity">
    <text evidence="1">Belongs to the multicopper oxidase family.</text>
</comment>
<protein>
    <submittedName>
        <fullName evidence="4">Multi-copper oxidase</fullName>
    </submittedName>
</protein>
<reference evidence="4" key="1">
    <citation type="submission" date="2020-05" db="EMBL/GenBank/DDBJ databases">
        <title>Mycena genomes resolve the evolution of fungal bioluminescence.</title>
        <authorList>
            <person name="Tsai I.J."/>
        </authorList>
    </citation>
    <scope>NUCLEOTIDE SEQUENCE</scope>
    <source>
        <strain evidence="4">CCC161011</strain>
    </source>
</reference>
<dbReference type="Gene3D" id="2.60.40.420">
    <property type="entry name" value="Cupredoxins - blue copper proteins"/>
    <property type="match status" value="1"/>
</dbReference>
<gene>
    <name evidence="4" type="ORF">MVEN_00709000</name>
</gene>
<dbReference type="SUPFAM" id="SSF49503">
    <property type="entry name" value="Cupredoxins"/>
    <property type="match status" value="1"/>
</dbReference>
<organism evidence="4 5">
    <name type="scientific">Mycena venus</name>
    <dbReference type="NCBI Taxonomy" id="2733690"/>
    <lineage>
        <taxon>Eukaryota</taxon>
        <taxon>Fungi</taxon>
        <taxon>Dikarya</taxon>
        <taxon>Basidiomycota</taxon>
        <taxon>Agaricomycotina</taxon>
        <taxon>Agaricomycetes</taxon>
        <taxon>Agaricomycetidae</taxon>
        <taxon>Agaricales</taxon>
        <taxon>Marasmiineae</taxon>
        <taxon>Mycenaceae</taxon>
        <taxon>Mycena</taxon>
    </lineage>
</organism>
<dbReference type="InterPro" id="IPR011706">
    <property type="entry name" value="Cu-oxidase_C"/>
</dbReference>
<comment type="caution">
    <text evidence="4">The sequence shown here is derived from an EMBL/GenBank/DDBJ whole genome shotgun (WGS) entry which is preliminary data.</text>
</comment>
<dbReference type="InterPro" id="IPR045087">
    <property type="entry name" value="Cu-oxidase_fam"/>
</dbReference>
<feature type="domain" description="Plastocyanin-like" evidence="3">
    <location>
        <begin position="331"/>
        <end position="407"/>
    </location>
</feature>
<dbReference type="GO" id="GO:0016491">
    <property type="term" value="F:oxidoreductase activity"/>
    <property type="evidence" value="ECO:0007669"/>
    <property type="project" value="InterPro"/>
</dbReference>